<reference evidence="1 2" key="1">
    <citation type="journal article" date="2022" name="Genome Biol. Evol.">
        <title>The Spruce Budworm Genome: Reconstructing the Evolutionary History of Antifreeze Proteins.</title>
        <authorList>
            <person name="Beliveau C."/>
            <person name="Gagne P."/>
            <person name="Picq S."/>
            <person name="Vernygora O."/>
            <person name="Keeling C.I."/>
            <person name="Pinkney K."/>
            <person name="Doucet D."/>
            <person name="Wen F."/>
            <person name="Johnston J.S."/>
            <person name="Maaroufi H."/>
            <person name="Boyle B."/>
            <person name="Laroche J."/>
            <person name="Dewar K."/>
            <person name="Juretic N."/>
            <person name="Blackburn G."/>
            <person name="Nisole A."/>
            <person name="Brunet B."/>
            <person name="Brandao M."/>
            <person name="Lumley L."/>
            <person name="Duan J."/>
            <person name="Quan G."/>
            <person name="Lucarotti C.J."/>
            <person name="Roe A.D."/>
            <person name="Sperling F.A.H."/>
            <person name="Levesque R.C."/>
            <person name="Cusson M."/>
        </authorList>
    </citation>
    <scope>NUCLEOTIDE SEQUENCE [LARGE SCALE GENOMIC DNA]</scope>
    <source>
        <strain evidence="1">Glfc:IPQL:Cfum</strain>
    </source>
</reference>
<dbReference type="EMBL" id="CM046114">
    <property type="protein sequence ID" value="KAI8420305.1"/>
    <property type="molecule type" value="Genomic_DNA"/>
</dbReference>
<evidence type="ECO:0000313" key="1">
    <source>
        <dbReference type="EMBL" id="KAI8420305.1"/>
    </source>
</evidence>
<sequence>MHTKYSLLVFVVFLVTCESSATSETQCIDYYKSGSSFDLSAFHDHWYAVYFWPPNGRRRESCAVIAFKNLSRDEVEAMRNSCVSANLSPDDNVLRASYVNSVGKLTNVTYYGKEEVKSLYRSCDRISKYIFLRVNDKYVLGINCSAGGRGMLLTQSLVTASEVQNVVDSIEIMTGREGSPDCPLKSY</sequence>
<comment type="caution">
    <text evidence="1">The sequence shown here is derived from an EMBL/GenBank/DDBJ whole genome shotgun (WGS) entry which is preliminary data.</text>
</comment>
<protein>
    <submittedName>
        <fullName evidence="1">Uncharacterized protein</fullName>
    </submittedName>
</protein>
<proteinExistence type="predicted"/>
<dbReference type="Proteomes" id="UP001064048">
    <property type="component" value="Chromosome 14"/>
</dbReference>
<gene>
    <name evidence="1" type="ORF">MSG28_008834</name>
</gene>
<name>A0ACC0J862_CHOFU</name>
<keyword evidence="2" id="KW-1185">Reference proteome</keyword>
<organism evidence="1 2">
    <name type="scientific">Choristoneura fumiferana</name>
    <name type="common">Spruce budworm moth</name>
    <name type="synonym">Archips fumiferana</name>
    <dbReference type="NCBI Taxonomy" id="7141"/>
    <lineage>
        <taxon>Eukaryota</taxon>
        <taxon>Metazoa</taxon>
        <taxon>Ecdysozoa</taxon>
        <taxon>Arthropoda</taxon>
        <taxon>Hexapoda</taxon>
        <taxon>Insecta</taxon>
        <taxon>Pterygota</taxon>
        <taxon>Neoptera</taxon>
        <taxon>Endopterygota</taxon>
        <taxon>Lepidoptera</taxon>
        <taxon>Glossata</taxon>
        <taxon>Ditrysia</taxon>
        <taxon>Tortricoidea</taxon>
        <taxon>Tortricidae</taxon>
        <taxon>Tortricinae</taxon>
        <taxon>Choristoneura</taxon>
    </lineage>
</organism>
<evidence type="ECO:0000313" key="2">
    <source>
        <dbReference type="Proteomes" id="UP001064048"/>
    </source>
</evidence>
<accession>A0ACC0J862</accession>